<name>F2IAD3_FLUTR</name>
<reference evidence="2" key="2">
    <citation type="submission" date="2011-02" db="EMBL/GenBank/DDBJ databases">
        <title>The complete genome of Fluviicola taffensis DSM 16823.</title>
        <authorList>
            <consortium name="US DOE Joint Genome Institute (JGI-PGF)"/>
            <person name="Lucas S."/>
            <person name="Copeland A."/>
            <person name="Lapidus A."/>
            <person name="Bruce D."/>
            <person name="Goodwin L."/>
            <person name="Pitluck S."/>
            <person name="Kyrpides N."/>
            <person name="Mavromatis K."/>
            <person name="Ivanova N."/>
            <person name="Mikhailova N."/>
            <person name="Pagani I."/>
            <person name="Chertkov O."/>
            <person name="Detter J.C."/>
            <person name="Han C."/>
            <person name="Tapia R."/>
            <person name="Land M."/>
            <person name="Hauser L."/>
            <person name="Markowitz V."/>
            <person name="Cheng J.-F."/>
            <person name="Hugenholtz P."/>
            <person name="Woyke T."/>
            <person name="Wu D."/>
            <person name="Tindall B."/>
            <person name="Pomrenke H.G."/>
            <person name="Brambilla E."/>
            <person name="Klenk H.-P."/>
            <person name="Eisen J.A."/>
        </authorList>
    </citation>
    <scope>NUCLEOTIDE SEQUENCE [LARGE SCALE GENOMIC DNA]</scope>
    <source>
        <strain evidence="2">DSM 16823 / RW262 / RW262</strain>
    </source>
</reference>
<dbReference type="RefSeq" id="WP_013684842.1">
    <property type="nucleotide sequence ID" value="NC_015321.1"/>
</dbReference>
<dbReference type="EMBL" id="CP002542">
    <property type="protein sequence ID" value="AEA42068.1"/>
    <property type="molecule type" value="Genomic_DNA"/>
</dbReference>
<dbReference type="STRING" id="755732.Fluta_0058"/>
<dbReference type="Proteomes" id="UP000007463">
    <property type="component" value="Chromosome"/>
</dbReference>
<evidence type="ECO:0000313" key="1">
    <source>
        <dbReference type="EMBL" id="AEA42068.1"/>
    </source>
</evidence>
<gene>
    <name evidence="1" type="ordered locus">Fluta_0058</name>
</gene>
<evidence type="ECO:0008006" key="3">
    <source>
        <dbReference type="Google" id="ProtNLM"/>
    </source>
</evidence>
<proteinExistence type="predicted"/>
<dbReference type="AlphaFoldDB" id="F2IAD3"/>
<keyword evidence="2" id="KW-1185">Reference proteome</keyword>
<protein>
    <recommendedName>
        <fullName evidence="3">Secretion system C-terminal sorting domain-containing protein</fullName>
    </recommendedName>
</protein>
<accession>F2IAD3</accession>
<organism evidence="1 2">
    <name type="scientific">Fluviicola taffensis (strain DSM 16823 / NCIMB 13979 / RW262)</name>
    <dbReference type="NCBI Taxonomy" id="755732"/>
    <lineage>
        <taxon>Bacteria</taxon>
        <taxon>Pseudomonadati</taxon>
        <taxon>Bacteroidota</taxon>
        <taxon>Flavobacteriia</taxon>
        <taxon>Flavobacteriales</taxon>
        <taxon>Crocinitomicaceae</taxon>
        <taxon>Fluviicola</taxon>
    </lineage>
</organism>
<dbReference type="KEGG" id="fte:Fluta_0058"/>
<evidence type="ECO:0000313" key="2">
    <source>
        <dbReference type="Proteomes" id="UP000007463"/>
    </source>
</evidence>
<sequence length="264" mass="29822" precursor="true">MTRITYIIAFIFSFNFSGYSQWVTLYEGGAGTSNSLDEDWEERHYFSSAPGTNNNICITGAWNDSNKLKILYYQSGFGAGSAGMYKQIAGLENYASVRIYLEMNLPDSVGTIHYAAFSDGLFADSLNHSLYDEFASDQLSITIPYSNLEGHNSLYFYANLLRGDSVLLWFNYVRIEVDTTQMLNVPPLSNLDAIIYSSANQLHIDLGNEDSNFVVHLFNSQGINVFQESFSGKQMLPMEVETGIYIVQITDKSGRFTRRRIHLE</sequence>
<dbReference type="HOGENOM" id="CLU_1052724_0_0_10"/>
<reference evidence="1 2" key="1">
    <citation type="journal article" date="2011" name="Stand. Genomic Sci.">
        <title>Complete genome sequence of the gliding freshwater bacterium Fluviicola taffensis type strain (RW262).</title>
        <authorList>
            <person name="Woyke T."/>
            <person name="Chertkov O."/>
            <person name="Lapidus A."/>
            <person name="Nolan M."/>
            <person name="Lucas S."/>
            <person name="Del Rio T.G."/>
            <person name="Tice H."/>
            <person name="Cheng J.F."/>
            <person name="Tapia R."/>
            <person name="Han C."/>
            <person name="Goodwin L."/>
            <person name="Pitluck S."/>
            <person name="Liolios K."/>
            <person name="Pagani I."/>
            <person name="Ivanova N."/>
            <person name="Huntemann M."/>
            <person name="Mavromatis K."/>
            <person name="Mikhailova N."/>
            <person name="Pati A."/>
            <person name="Chen A."/>
            <person name="Palaniappan K."/>
            <person name="Land M."/>
            <person name="Hauser L."/>
            <person name="Brambilla E.M."/>
            <person name="Rohde M."/>
            <person name="Mwirichia R."/>
            <person name="Sikorski J."/>
            <person name="Tindall B.J."/>
            <person name="Goker M."/>
            <person name="Bristow J."/>
            <person name="Eisen J.A."/>
            <person name="Markowitz V."/>
            <person name="Hugenholtz P."/>
            <person name="Klenk H.P."/>
            <person name="Kyrpides N.C."/>
        </authorList>
    </citation>
    <scope>NUCLEOTIDE SEQUENCE [LARGE SCALE GENOMIC DNA]</scope>
    <source>
        <strain evidence="2">DSM 16823 / RW262 / RW262</strain>
    </source>
</reference>